<dbReference type="PANTHER" id="PTHR39321">
    <property type="entry name" value="NICOTINATE-NUCLEOTIDE ADENYLYLTRANSFERASE-RELATED"/>
    <property type="match status" value="1"/>
</dbReference>
<protein>
    <recommendedName>
        <fullName evidence="11">Nicotinamide-nucleotide adenylyltransferase</fullName>
    </recommendedName>
</protein>
<evidence type="ECO:0000256" key="2">
    <source>
        <dbReference type="ARBA" id="ARBA00022642"/>
    </source>
</evidence>
<evidence type="ECO:0000256" key="7">
    <source>
        <dbReference type="ARBA" id="ARBA00023027"/>
    </source>
</evidence>
<keyword evidence="10" id="KW-1185">Reference proteome</keyword>
<reference evidence="9 10" key="1">
    <citation type="submission" date="2024-10" db="EMBL/GenBank/DDBJ databases">
        <title>Updated reference genomes for cyclostephanoid diatoms.</title>
        <authorList>
            <person name="Roberts W.R."/>
            <person name="Alverson A.J."/>
        </authorList>
    </citation>
    <scope>NUCLEOTIDE SEQUENCE [LARGE SCALE GENOMIC DNA]</scope>
    <source>
        <strain evidence="9 10">AJA276-08</strain>
    </source>
</reference>
<feature type="region of interest" description="Disordered" evidence="8">
    <location>
        <begin position="228"/>
        <end position="248"/>
    </location>
</feature>
<gene>
    <name evidence="9" type="ORF">ACHAW5_004600</name>
</gene>
<dbReference type="InterPro" id="IPR014729">
    <property type="entry name" value="Rossmann-like_a/b/a_fold"/>
</dbReference>
<evidence type="ECO:0000256" key="5">
    <source>
        <dbReference type="ARBA" id="ARBA00022741"/>
    </source>
</evidence>
<evidence type="ECO:0000256" key="6">
    <source>
        <dbReference type="ARBA" id="ARBA00022840"/>
    </source>
</evidence>
<evidence type="ECO:0000256" key="1">
    <source>
        <dbReference type="ARBA" id="ARBA00004790"/>
    </source>
</evidence>
<keyword evidence="5" id="KW-0547">Nucleotide-binding</keyword>
<keyword evidence="7" id="KW-0520">NAD</keyword>
<evidence type="ECO:0000256" key="4">
    <source>
        <dbReference type="ARBA" id="ARBA00022695"/>
    </source>
</evidence>
<evidence type="ECO:0000256" key="8">
    <source>
        <dbReference type="SAM" id="MobiDB-lite"/>
    </source>
</evidence>
<proteinExistence type="predicted"/>
<keyword evidence="3" id="KW-0808">Transferase</keyword>
<evidence type="ECO:0000256" key="3">
    <source>
        <dbReference type="ARBA" id="ARBA00022679"/>
    </source>
</evidence>
<comment type="caution">
    <text evidence="9">The sequence shown here is derived from an EMBL/GenBank/DDBJ whole genome shotgun (WGS) entry which is preliminary data.</text>
</comment>
<keyword evidence="2" id="KW-0662">Pyridine nucleotide biosynthesis</keyword>
<sequence>MSDDYDEVRVLPVYRHMYGGKREKQAPFLHRVEMCRLLFKGIPKVVVSEAERTCFERKASGGMTEEGGREVAAVGTAELLDMLTENEPDVDFALALGADAFVDLADGRWKRSEDVFRMVGHRVVVFRRRKDDDDDRQAERTLREMFVASGDRESRTATDNVSKATAAGVTASADGNDVELVSMIKIVPMPAAVRAYRPPPRVRPMTYRSWGGCSPSTSWGTSDAIACTRSPRTGRGEGRRSRRDAYTPRAEGGCDECYAQCFAGKGGGWIPAMELCVRLA</sequence>
<accession>A0ABD3QU54</accession>
<dbReference type="InterPro" id="IPR005248">
    <property type="entry name" value="NadD/NMNAT"/>
</dbReference>
<feature type="compositionally biased region" description="Basic and acidic residues" evidence="8">
    <location>
        <begin position="234"/>
        <end position="246"/>
    </location>
</feature>
<dbReference type="SUPFAM" id="SSF52374">
    <property type="entry name" value="Nucleotidylyl transferase"/>
    <property type="match status" value="1"/>
</dbReference>
<keyword evidence="4" id="KW-0548">Nucleotidyltransferase</keyword>
<dbReference type="GO" id="GO:0019363">
    <property type="term" value="P:pyridine nucleotide biosynthetic process"/>
    <property type="evidence" value="ECO:0007669"/>
    <property type="project" value="UniProtKB-KW"/>
</dbReference>
<dbReference type="AlphaFoldDB" id="A0ABD3QU54"/>
<name>A0ABD3QU54_9STRA</name>
<dbReference type="GO" id="GO:0016779">
    <property type="term" value="F:nucleotidyltransferase activity"/>
    <property type="evidence" value="ECO:0007669"/>
    <property type="project" value="UniProtKB-KW"/>
</dbReference>
<evidence type="ECO:0000313" key="9">
    <source>
        <dbReference type="EMBL" id="KAL3803749.1"/>
    </source>
</evidence>
<dbReference type="Gene3D" id="3.40.50.620">
    <property type="entry name" value="HUPs"/>
    <property type="match status" value="1"/>
</dbReference>
<comment type="pathway">
    <text evidence="1">Cofactor biosynthesis; NAD(+) biosynthesis.</text>
</comment>
<organism evidence="9 10">
    <name type="scientific">Stephanodiscus triporus</name>
    <dbReference type="NCBI Taxonomy" id="2934178"/>
    <lineage>
        <taxon>Eukaryota</taxon>
        <taxon>Sar</taxon>
        <taxon>Stramenopiles</taxon>
        <taxon>Ochrophyta</taxon>
        <taxon>Bacillariophyta</taxon>
        <taxon>Coscinodiscophyceae</taxon>
        <taxon>Thalassiosirophycidae</taxon>
        <taxon>Stephanodiscales</taxon>
        <taxon>Stephanodiscaceae</taxon>
        <taxon>Stephanodiscus</taxon>
    </lineage>
</organism>
<dbReference type="PANTHER" id="PTHR39321:SF3">
    <property type="entry name" value="PHOSPHOPANTETHEINE ADENYLYLTRANSFERASE"/>
    <property type="match status" value="1"/>
</dbReference>
<evidence type="ECO:0008006" key="11">
    <source>
        <dbReference type="Google" id="ProtNLM"/>
    </source>
</evidence>
<evidence type="ECO:0000313" key="10">
    <source>
        <dbReference type="Proteomes" id="UP001530315"/>
    </source>
</evidence>
<dbReference type="GO" id="GO:0005524">
    <property type="term" value="F:ATP binding"/>
    <property type="evidence" value="ECO:0007669"/>
    <property type="project" value="UniProtKB-KW"/>
</dbReference>
<dbReference type="EMBL" id="JALLAZ020000106">
    <property type="protein sequence ID" value="KAL3803749.1"/>
    <property type="molecule type" value="Genomic_DNA"/>
</dbReference>
<dbReference type="Proteomes" id="UP001530315">
    <property type="component" value="Unassembled WGS sequence"/>
</dbReference>
<keyword evidence="6" id="KW-0067">ATP-binding</keyword>